<feature type="transmembrane region" description="Helical" evidence="1">
    <location>
        <begin position="6"/>
        <end position="25"/>
    </location>
</feature>
<dbReference type="InterPro" id="IPR050194">
    <property type="entry name" value="Glycosyltransferase_grp1"/>
</dbReference>
<evidence type="ECO:0000259" key="2">
    <source>
        <dbReference type="Pfam" id="PF00534"/>
    </source>
</evidence>
<keyword evidence="1" id="KW-0812">Transmembrane</keyword>
<dbReference type="AlphaFoldDB" id="A0A2N6UFR9"/>
<dbReference type="PANTHER" id="PTHR45947:SF3">
    <property type="entry name" value="SULFOQUINOVOSYL TRANSFERASE SQD2"/>
    <property type="match status" value="1"/>
</dbReference>
<name>A0A2N6UFR9_9LACT</name>
<dbReference type="SUPFAM" id="SSF53756">
    <property type="entry name" value="UDP-Glycosyltransferase/glycogen phosphorylase"/>
    <property type="match status" value="1"/>
</dbReference>
<dbReference type="Pfam" id="PF13439">
    <property type="entry name" value="Glyco_transf_4"/>
    <property type="match status" value="1"/>
</dbReference>
<dbReference type="RefSeq" id="WP_102198821.1">
    <property type="nucleotide sequence ID" value="NZ_PNHQ01000003.1"/>
</dbReference>
<accession>A0A2N6UFR9</accession>
<feature type="domain" description="Glycosyl transferase family 1" evidence="2">
    <location>
        <begin position="190"/>
        <end position="342"/>
    </location>
</feature>
<evidence type="ECO:0000256" key="1">
    <source>
        <dbReference type="SAM" id="Phobius"/>
    </source>
</evidence>
<dbReference type="EMBL" id="PNHQ01000003">
    <property type="protein sequence ID" value="PMC80346.1"/>
    <property type="molecule type" value="Genomic_DNA"/>
</dbReference>
<keyword evidence="1" id="KW-1133">Transmembrane helix</keyword>
<evidence type="ECO:0000313" key="4">
    <source>
        <dbReference type="EMBL" id="PMC80346.1"/>
    </source>
</evidence>
<comment type="caution">
    <text evidence="4">The sequence shown here is derived from an EMBL/GenBank/DDBJ whole genome shotgun (WGS) entry which is preliminary data.</text>
</comment>
<dbReference type="InterPro" id="IPR028098">
    <property type="entry name" value="Glyco_trans_4-like_N"/>
</dbReference>
<dbReference type="OrthoDB" id="9804196at2"/>
<protein>
    <recommendedName>
        <fullName evidence="6">Glycosyltransferase family 1 protein</fullName>
    </recommendedName>
</protein>
<evidence type="ECO:0008006" key="6">
    <source>
        <dbReference type="Google" id="ProtNLM"/>
    </source>
</evidence>
<dbReference type="PANTHER" id="PTHR45947">
    <property type="entry name" value="SULFOQUINOVOSYL TRANSFERASE SQD2"/>
    <property type="match status" value="1"/>
</dbReference>
<dbReference type="Proteomes" id="UP000235701">
    <property type="component" value="Unassembled WGS sequence"/>
</dbReference>
<dbReference type="Gene3D" id="3.40.50.2000">
    <property type="entry name" value="Glycogen Phosphorylase B"/>
    <property type="match status" value="2"/>
</dbReference>
<evidence type="ECO:0000313" key="5">
    <source>
        <dbReference type="Proteomes" id="UP000235701"/>
    </source>
</evidence>
<dbReference type="Pfam" id="PF00534">
    <property type="entry name" value="Glycos_transf_1"/>
    <property type="match status" value="1"/>
</dbReference>
<keyword evidence="5" id="KW-1185">Reference proteome</keyword>
<gene>
    <name evidence="4" type="ORF">CJ191_01945</name>
</gene>
<feature type="transmembrane region" description="Helical" evidence="1">
    <location>
        <begin position="87"/>
        <end position="108"/>
    </location>
</feature>
<sequence length="374" mass="43395">METKVLVMGFNVGMGGVQSYLMNLIRYIDRTKIKFDYIVPGENTVYENEISSLGGKVYYVTPQKTNVFKNLYETFRILKNNKSKYDIIYFNHSLLYFIFPFIFAYLLGYKKILSHAHSAGPSNPPQNLRYGLHNFNKRIIVKYSDYLLTCSNEATRWVFGDSKKFDKKVQLIPNGINVEKFRFKIDTRSQYRNYYNIDKETIVLGTVGRLSEEKNHKFLIEIFEKFLLLNPDSKLFIVGDGPEKDRLFEIISEKKLTESVKLFGSRSDISEFLHMFDVFILPSHYEGLGISLIEAQASGLLCFASKDKVPESVNLTGNVIYLDLDCLSPNEWAKEIDQSLKKFNRTDKSEDIYSAGYDIESVTNQFEEYILKIE</sequence>
<dbReference type="InterPro" id="IPR001296">
    <property type="entry name" value="Glyco_trans_1"/>
</dbReference>
<keyword evidence="1" id="KW-0472">Membrane</keyword>
<proteinExistence type="predicted"/>
<reference evidence="4 5" key="1">
    <citation type="submission" date="2017-09" db="EMBL/GenBank/DDBJ databases">
        <title>Bacterial strain isolated from the female urinary microbiota.</title>
        <authorList>
            <person name="Thomas-White K."/>
            <person name="Kumar N."/>
            <person name="Forster S."/>
            <person name="Putonti C."/>
            <person name="Lawley T."/>
            <person name="Wolfe A.J."/>
        </authorList>
    </citation>
    <scope>NUCLEOTIDE SEQUENCE [LARGE SCALE GENOMIC DNA]</scope>
    <source>
        <strain evidence="4 5">UMB0240</strain>
    </source>
</reference>
<organism evidence="4 5">
    <name type="scientific">Aerococcus viridans</name>
    <dbReference type="NCBI Taxonomy" id="1377"/>
    <lineage>
        <taxon>Bacteria</taxon>
        <taxon>Bacillati</taxon>
        <taxon>Bacillota</taxon>
        <taxon>Bacilli</taxon>
        <taxon>Lactobacillales</taxon>
        <taxon>Aerococcaceae</taxon>
        <taxon>Aerococcus</taxon>
    </lineage>
</organism>
<evidence type="ECO:0000259" key="3">
    <source>
        <dbReference type="Pfam" id="PF13439"/>
    </source>
</evidence>
<dbReference type="GO" id="GO:0016757">
    <property type="term" value="F:glycosyltransferase activity"/>
    <property type="evidence" value="ECO:0007669"/>
    <property type="project" value="InterPro"/>
</dbReference>
<feature type="domain" description="Glycosyltransferase subfamily 4-like N-terminal" evidence="3">
    <location>
        <begin position="14"/>
        <end position="179"/>
    </location>
</feature>